<dbReference type="SUPFAM" id="SSF51197">
    <property type="entry name" value="Clavaminate synthase-like"/>
    <property type="match status" value="1"/>
</dbReference>
<organism evidence="2 3">
    <name type="scientific">Thyridium curvatum</name>
    <dbReference type="NCBI Taxonomy" id="1093900"/>
    <lineage>
        <taxon>Eukaryota</taxon>
        <taxon>Fungi</taxon>
        <taxon>Dikarya</taxon>
        <taxon>Ascomycota</taxon>
        <taxon>Pezizomycotina</taxon>
        <taxon>Sordariomycetes</taxon>
        <taxon>Sordariomycetidae</taxon>
        <taxon>Thyridiales</taxon>
        <taxon>Thyridiaceae</taxon>
        <taxon>Thyridium</taxon>
    </lineage>
</organism>
<dbReference type="Proteomes" id="UP000319257">
    <property type="component" value="Unassembled WGS sequence"/>
</dbReference>
<comment type="caution">
    <text evidence="2">The sequence shown here is derived from an EMBL/GenBank/DDBJ whole genome shotgun (WGS) entry which is preliminary data.</text>
</comment>
<dbReference type="GO" id="GO:0008198">
    <property type="term" value="F:ferrous iron binding"/>
    <property type="evidence" value="ECO:0007669"/>
    <property type="project" value="TreeGrafter"/>
</dbReference>
<dbReference type="GO" id="GO:0006307">
    <property type="term" value="P:DNA alkylation repair"/>
    <property type="evidence" value="ECO:0007669"/>
    <property type="project" value="TreeGrafter"/>
</dbReference>
<gene>
    <name evidence="2" type="ORF">E0L32_008388</name>
</gene>
<sequence length="664" mass="73490">MASNLKRPVGDDQSQDIKRVKLDPDQQLITKFFTKQSTEDVGDDQESSGAPSPVEPASNSEHDSEVPPPISPADNSESSSELSTPPSSPPGSPPGSPPASPPSAPAVAQPGQPLVWADKRQSLCSALPWFKSYQGGLHTGGGFIKGLLIDAEARNRDVIGSDVIMTNIGGGKVDDGSGKRVHIADQDEGRYVKALRANRDAKKPIGVILGKKLQLRPKHALVLTDQLGKNYPHQPGPQLQKRYSVLEWFHVVDVFQEKYQSNPNTPLVTLWALRLEKIKDEETSWWSDGHTAIDTPVDAPLPVEKCGECDQDHPQIFTQGWTCLKADCTEFFNFRNVPVELSELVYSPQYLGQRTKFQGDADLLPPIMPPLPDTEYFPEDKEATYGTEETFRQGMVCHRCGGCSSRRFWTHWQCENPDCEYIHKAGMIKYPLKNVLIENKALKKLKARSKSCRSSFPSQSSDPFELSKHDGLKRIEDRKYGAYTAATYLLPGPDKETIGTVTILRSDSTINGQPGGADSLWEQLEGNEDLDLKRNPVRHPGRSSEILTRHFGKNYGSPYKFVVSVESSAFKGAPQPILKALMMMTWAGEKVISDMADIVTEAWDPALVPNVYQDFNELLHLGYMEKDKIDYHDDGESELGPTVATLSLGSPSTMSFKPKRKSGV</sequence>
<dbReference type="RefSeq" id="XP_030992365.1">
    <property type="nucleotide sequence ID" value="XM_031143237.1"/>
</dbReference>
<evidence type="ECO:0000313" key="3">
    <source>
        <dbReference type="Proteomes" id="UP000319257"/>
    </source>
</evidence>
<feature type="region of interest" description="Disordered" evidence="1">
    <location>
        <begin position="1"/>
        <end position="110"/>
    </location>
</feature>
<accession>A0A507AW00</accession>
<feature type="compositionally biased region" description="Low complexity" evidence="1">
    <location>
        <begin position="72"/>
        <end position="85"/>
    </location>
</feature>
<keyword evidence="3" id="KW-1185">Reference proteome</keyword>
<feature type="compositionally biased region" description="Polar residues" evidence="1">
    <location>
        <begin position="27"/>
        <end position="36"/>
    </location>
</feature>
<dbReference type="OrthoDB" id="2163491at2759"/>
<dbReference type="InterPro" id="IPR037151">
    <property type="entry name" value="AlkB-like_sf"/>
</dbReference>
<feature type="compositionally biased region" description="Basic and acidic residues" evidence="1">
    <location>
        <begin position="15"/>
        <end position="24"/>
    </location>
</feature>
<dbReference type="InParanoid" id="A0A507AW00"/>
<dbReference type="Gene3D" id="2.60.120.590">
    <property type="entry name" value="Alpha-ketoglutarate-dependent dioxygenase AlkB-like"/>
    <property type="match status" value="1"/>
</dbReference>
<evidence type="ECO:0000313" key="2">
    <source>
        <dbReference type="EMBL" id="TPX10654.1"/>
    </source>
</evidence>
<dbReference type="AlphaFoldDB" id="A0A507AW00"/>
<dbReference type="GeneID" id="41975835"/>
<dbReference type="PANTHER" id="PTHR31573:SF4">
    <property type="entry name" value="FE2OG DIOXYGENASE DOMAIN-CONTAINING PROTEIN"/>
    <property type="match status" value="1"/>
</dbReference>
<reference evidence="2 3" key="1">
    <citation type="submission" date="2019-06" db="EMBL/GenBank/DDBJ databases">
        <title>Draft genome sequence of the filamentous fungus Phialemoniopsis curvata isolated from diesel fuel.</title>
        <authorList>
            <person name="Varaljay V.A."/>
            <person name="Lyon W.J."/>
            <person name="Crouch A.L."/>
            <person name="Drake C.E."/>
            <person name="Hollomon J.M."/>
            <person name="Nadeau L.J."/>
            <person name="Nunn H.S."/>
            <person name="Stevenson B.S."/>
            <person name="Bojanowski C.L."/>
            <person name="Crookes-Goodson W.J."/>
        </authorList>
    </citation>
    <scope>NUCLEOTIDE SEQUENCE [LARGE SCALE GENOMIC DNA]</scope>
    <source>
        <strain evidence="2 3">D216</strain>
    </source>
</reference>
<proteinExistence type="predicted"/>
<dbReference type="STRING" id="1093900.A0A507AW00"/>
<evidence type="ECO:0000256" key="1">
    <source>
        <dbReference type="SAM" id="MobiDB-lite"/>
    </source>
</evidence>
<name>A0A507AW00_9PEZI</name>
<dbReference type="PANTHER" id="PTHR31573">
    <property type="entry name" value="ALPHA-KETOGLUTARATE-DEPENDENT DIOXYGENASE ALKB HOMOLOG 2"/>
    <property type="match status" value="1"/>
</dbReference>
<dbReference type="GO" id="GO:0035516">
    <property type="term" value="F:broad specificity oxidative DNA demethylase activity"/>
    <property type="evidence" value="ECO:0007669"/>
    <property type="project" value="TreeGrafter"/>
</dbReference>
<dbReference type="InterPro" id="IPR032852">
    <property type="entry name" value="ALKBH2"/>
</dbReference>
<dbReference type="GO" id="GO:0051747">
    <property type="term" value="F:cytosine C-5 DNA demethylase activity"/>
    <property type="evidence" value="ECO:0007669"/>
    <property type="project" value="TreeGrafter"/>
</dbReference>
<protein>
    <submittedName>
        <fullName evidence="2">Uncharacterized protein</fullName>
    </submittedName>
</protein>
<dbReference type="EMBL" id="SKBQ01000055">
    <property type="protein sequence ID" value="TPX10654.1"/>
    <property type="molecule type" value="Genomic_DNA"/>
</dbReference>
<feature type="compositionally biased region" description="Pro residues" evidence="1">
    <location>
        <begin position="86"/>
        <end position="104"/>
    </location>
</feature>